<evidence type="ECO:0000256" key="9">
    <source>
        <dbReference type="SAM" id="Phobius"/>
    </source>
</evidence>
<dbReference type="EMBL" id="BARW01022208">
    <property type="protein sequence ID" value="GAI96816.1"/>
    <property type="molecule type" value="Genomic_DNA"/>
</dbReference>
<keyword evidence="6 9" id="KW-1133">Transmembrane helix</keyword>
<gene>
    <name evidence="10" type="ORF">S12H4_37137</name>
</gene>
<dbReference type="GO" id="GO:0016020">
    <property type="term" value="C:membrane"/>
    <property type="evidence" value="ECO:0007669"/>
    <property type="project" value="InterPro"/>
</dbReference>
<keyword evidence="3 9" id="KW-0812">Transmembrane</keyword>
<reference evidence="10" key="1">
    <citation type="journal article" date="2014" name="Front. Microbiol.">
        <title>High frequency of phylogenetically diverse reductive dehalogenase-homologous genes in deep subseafloor sedimentary metagenomes.</title>
        <authorList>
            <person name="Kawai M."/>
            <person name="Futagami T."/>
            <person name="Toyoda A."/>
            <person name="Takaki Y."/>
            <person name="Nishi S."/>
            <person name="Hori S."/>
            <person name="Arai W."/>
            <person name="Tsubouchi T."/>
            <person name="Morono Y."/>
            <person name="Uchiyama I."/>
            <person name="Ito T."/>
            <person name="Fujiyama A."/>
            <person name="Inagaki F."/>
            <person name="Takami H."/>
        </authorList>
    </citation>
    <scope>NUCLEOTIDE SEQUENCE</scope>
    <source>
        <strain evidence="10">Expedition CK06-06</strain>
    </source>
</reference>
<evidence type="ECO:0000256" key="2">
    <source>
        <dbReference type="ARBA" id="ARBA00022448"/>
    </source>
</evidence>
<protein>
    <submittedName>
        <fullName evidence="10">Uncharacterized protein</fullName>
    </submittedName>
</protein>
<accession>X1TZK9</accession>
<feature type="transmembrane region" description="Helical" evidence="9">
    <location>
        <begin position="51"/>
        <end position="76"/>
    </location>
</feature>
<evidence type="ECO:0000313" key="10">
    <source>
        <dbReference type="EMBL" id="GAI96816.1"/>
    </source>
</evidence>
<feature type="non-terminal residue" evidence="10">
    <location>
        <position position="140"/>
    </location>
</feature>
<evidence type="ECO:0000256" key="5">
    <source>
        <dbReference type="ARBA" id="ARBA00022967"/>
    </source>
</evidence>
<dbReference type="GO" id="GO:0009678">
    <property type="term" value="F:diphosphate hydrolysis-driven proton transmembrane transporter activity"/>
    <property type="evidence" value="ECO:0007669"/>
    <property type="project" value="InterPro"/>
</dbReference>
<dbReference type="PANTHER" id="PTHR31998">
    <property type="entry name" value="K(+)-INSENSITIVE PYROPHOSPHATE-ENERGIZED PROTON PUMP"/>
    <property type="match status" value="1"/>
</dbReference>
<evidence type="ECO:0000256" key="1">
    <source>
        <dbReference type="ARBA" id="ARBA00004127"/>
    </source>
</evidence>
<dbReference type="Pfam" id="PF03030">
    <property type="entry name" value="H_PPase"/>
    <property type="match status" value="1"/>
</dbReference>
<dbReference type="GO" id="GO:0004427">
    <property type="term" value="F:inorganic diphosphate phosphatase activity"/>
    <property type="evidence" value="ECO:0007669"/>
    <property type="project" value="InterPro"/>
</dbReference>
<keyword evidence="7" id="KW-0406">Ion transport</keyword>
<feature type="transmembrane region" description="Helical" evidence="9">
    <location>
        <begin position="21"/>
        <end position="39"/>
    </location>
</feature>
<proteinExistence type="predicted"/>
<evidence type="ECO:0000256" key="7">
    <source>
        <dbReference type="ARBA" id="ARBA00023065"/>
    </source>
</evidence>
<sequence length="140" mass="14929">MIRVADKLDSAGNTAKAITKGFAIGAANLTVLALLYSFSEEAKGAIVTMDLRAVNIMIGVFIGVIIPALFSALLNLSVQKNAAVMVEEIRRQFEENPKILTGEEAADFEKCIDIATKGSLRELILPSIISIATPLLIGII</sequence>
<dbReference type="InterPro" id="IPR004131">
    <property type="entry name" value="PPase-energised_H-pump"/>
</dbReference>
<keyword evidence="8 9" id="KW-0472">Membrane</keyword>
<dbReference type="GO" id="GO:0012505">
    <property type="term" value="C:endomembrane system"/>
    <property type="evidence" value="ECO:0007669"/>
    <property type="project" value="UniProtKB-SubCell"/>
</dbReference>
<comment type="subcellular location">
    <subcellularLocation>
        <location evidence="1">Endomembrane system</location>
        <topology evidence="1">Multi-pass membrane protein</topology>
    </subcellularLocation>
</comment>
<keyword evidence="4" id="KW-0460">Magnesium</keyword>
<name>X1TZK9_9ZZZZ</name>
<keyword evidence="2" id="KW-0813">Transport</keyword>
<evidence type="ECO:0000256" key="6">
    <source>
        <dbReference type="ARBA" id="ARBA00022989"/>
    </source>
</evidence>
<evidence type="ECO:0000256" key="3">
    <source>
        <dbReference type="ARBA" id="ARBA00022692"/>
    </source>
</evidence>
<evidence type="ECO:0000256" key="8">
    <source>
        <dbReference type="ARBA" id="ARBA00023136"/>
    </source>
</evidence>
<comment type="caution">
    <text evidence="10">The sequence shown here is derived from an EMBL/GenBank/DDBJ whole genome shotgun (WGS) entry which is preliminary data.</text>
</comment>
<evidence type="ECO:0000256" key="4">
    <source>
        <dbReference type="ARBA" id="ARBA00022842"/>
    </source>
</evidence>
<dbReference type="AlphaFoldDB" id="X1TZK9"/>
<organism evidence="10">
    <name type="scientific">marine sediment metagenome</name>
    <dbReference type="NCBI Taxonomy" id="412755"/>
    <lineage>
        <taxon>unclassified sequences</taxon>
        <taxon>metagenomes</taxon>
        <taxon>ecological metagenomes</taxon>
    </lineage>
</organism>
<keyword evidence="5" id="KW-1278">Translocase</keyword>